<comment type="caution">
    <text evidence="2">The sequence shown here is derived from an EMBL/GenBank/DDBJ whole genome shotgun (WGS) entry which is preliminary data.</text>
</comment>
<protein>
    <recommendedName>
        <fullName evidence="1">PIK-related kinase FAT domain-containing protein</fullName>
    </recommendedName>
</protein>
<dbReference type="EMBL" id="JAIWYP010000007">
    <property type="protein sequence ID" value="KAH3795937.1"/>
    <property type="molecule type" value="Genomic_DNA"/>
</dbReference>
<gene>
    <name evidence="2" type="ORF">DPMN_149499</name>
</gene>
<proteinExistence type="predicted"/>
<name>A0A9D4J5D2_DREPO</name>
<accession>A0A9D4J5D2</accession>
<dbReference type="AlphaFoldDB" id="A0A9D4J5D2"/>
<dbReference type="SUPFAM" id="SSF48452">
    <property type="entry name" value="TPR-like"/>
    <property type="match status" value="1"/>
</dbReference>
<reference evidence="2" key="2">
    <citation type="submission" date="2020-11" db="EMBL/GenBank/DDBJ databases">
        <authorList>
            <person name="McCartney M.A."/>
            <person name="Auch B."/>
            <person name="Kono T."/>
            <person name="Mallez S."/>
            <person name="Becker A."/>
            <person name="Gohl D.M."/>
            <person name="Silverstein K.A.T."/>
            <person name="Koren S."/>
            <person name="Bechman K.B."/>
            <person name="Herman A."/>
            <person name="Abrahante J.E."/>
            <person name="Garbe J."/>
        </authorList>
    </citation>
    <scope>NUCLEOTIDE SEQUENCE</scope>
    <source>
        <strain evidence="2">Duluth1</strain>
        <tissue evidence="2">Whole animal</tissue>
    </source>
</reference>
<reference evidence="2" key="1">
    <citation type="journal article" date="2019" name="bioRxiv">
        <title>The Genome of the Zebra Mussel, Dreissena polymorpha: A Resource for Invasive Species Research.</title>
        <authorList>
            <person name="McCartney M.A."/>
            <person name="Auch B."/>
            <person name="Kono T."/>
            <person name="Mallez S."/>
            <person name="Zhang Y."/>
            <person name="Obille A."/>
            <person name="Becker A."/>
            <person name="Abrahante J.E."/>
            <person name="Garbe J."/>
            <person name="Badalamenti J.P."/>
            <person name="Herman A."/>
            <person name="Mangelson H."/>
            <person name="Liachko I."/>
            <person name="Sullivan S."/>
            <person name="Sone E.D."/>
            <person name="Koren S."/>
            <person name="Silverstein K.A.T."/>
            <person name="Beckman K.B."/>
            <person name="Gohl D.M."/>
        </authorList>
    </citation>
    <scope>NUCLEOTIDE SEQUENCE</scope>
    <source>
        <strain evidence="2">Duluth1</strain>
        <tissue evidence="2">Whole animal</tissue>
    </source>
</reference>
<evidence type="ECO:0000259" key="1">
    <source>
        <dbReference type="Pfam" id="PF02259"/>
    </source>
</evidence>
<dbReference type="Pfam" id="PF02259">
    <property type="entry name" value="FAT"/>
    <property type="match status" value="1"/>
</dbReference>
<evidence type="ECO:0000313" key="3">
    <source>
        <dbReference type="Proteomes" id="UP000828390"/>
    </source>
</evidence>
<sequence length="77" mass="8788">MLPMLQGLEVIESTNLKYFTKEMTAEFYALKGMFLAQTGRSEDANKSFSAAVQMHDTLVKAWALWGDYLETVFTKDK</sequence>
<keyword evidence="3" id="KW-1185">Reference proteome</keyword>
<dbReference type="InterPro" id="IPR011990">
    <property type="entry name" value="TPR-like_helical_dom_sf"/>
</dbReference>
<feature type="domain" description="PIK-related kinase FAT" evidence="1">
    <location>
        <begin position="4"/>
        <end position="76"/>
    </location>
</feature>
<dbReference type="InterPro" id="IPR003151">
    <property type="entry name" value="PIK-rel_kinase_FAT"/>
</dbReference>
<organism evidence="2 3">
    <name type="scientific">Dreissena polymorpha</name>
    <name type="common">Zebra mussel</name>
    <name type="synonym">Mytilus polymorpha</name>
    <dbReference type="NCBI Taxonomy" id="45954"/>
    <lineage>
        <taxon>Eukaryota</taxon>
        <taxon>Metazoa</taxon>
        <taxon>Spiralia</taxon>
        <taxon>Lophotrochozoa</taxon>
        <taxon>Mollusca</taxon>
        <taxon>Bivalvia</taxon>
        <taxon>Autobranchia</taxon>
        <taxon>Heteroconchia</taxon>
        <taxon>Euheterodonta</taxon>
        <taxon>Imparidentia</taxon>
        <taxon>Neoheterodontei</taxon>
        <taxon>Myida</taxon>
        <taxon>Dreissenoidea</taxon>
        <taxon>Dreissenidae</taxon>
        <taxon>Dreissena</taxon>
    </lineage>
</organism>
<dbReference type="Proteomes" id="UP000828390">
    <property type="component" value="Unassembled WGS sequence"/>
</dbReference>
<evidence type="ECO:0000313" key="2">
    <source>
        <dbReference type="EMBL" id="KAH3795937.1"/>
    </source>
</evidence>